<evidence type="ECO:0008006" key="3">
    <source>
        <dbReference type="Google" id="ProtNLM"/>
    </source>
</evidence>
<organism evidence="1 2">
    <name type="scientific">Candidatus Desantisbacteria bacterium CG1_02_38_46</name>
    <dbReference type="NCBI Taxonomy" id="1817893"/>
    <lineage>
        <taxon>Bacteria</taxon>
        <taxon>Candidatus Desantisiibacteriota</taxon>
    </lineage>
</organism>
<sequence>MTKTTDGPQIQLLVQKIREKFEPQGSDIDLLIVMNTNLKPYKQASLIRLFLDETFGVTYPIDIIVRTPESIERRIKEGDFFIKSVLEEGASL</sequence>
<protein>
    <recommendedName>
        <fullName evidence="3">Polymerase nucleotidyl transferase domain-containing protein</fullName>
    </recommendedName>
</protein>
<dbReference type="EMBL" id="MNUO01000112">
    <property type="protein sequence ID" value="OIN96105.1"/>
    <property type="molecule type" value="Genomic_DNA"/>
</dbReference>
<proteinExistence type="predicted"/>
<accession>A0A1J4S9I8</accession>
<evidence type="ECO:0000313" key="2">
    <source>
        <dbReference type="Proteomes" id="UP000182278"/>
    </source>
</evidence>
<name>A0A1J4S9I8_9BACT</name>
<dbReference type="InterPro" id="IPR043519">
    <property type="entry name" value="NT_sf"/>
</dbReference>
<gene>
    <name evidence="1" type="ORF">AUJ66_07395</name>
</gene>
<dbReference type="CDD" id="cd05403">
    <property type="entry name" value="NT_KNTase_like"/>
    <property type="match status" value="1"/>
</dbReference>
<dbReference type="AlphaFoldDB" id="A0A1J4S9I8"/>
<dbReference type="Proteomes" id="UP000182278">
    <property type="component" value="Unassembled WGS sequence"/>
</dbReference>
<dbReference type="Gene3D" id="3.30.460.10">
    <property type="entry name" value="Beta Polymerase, domain 2"/>
    <property type="match status" value="1"/>
</dbReference>
<comment type="caution">
    <text evidence="1">The sequence shown here is derived from an EMBL/GenBank/DDBJ whole genome shotgun (WGS) entry which is preliminary data.</text>
</comment>
<dbReference type="SUPFAM" id="SSF81301">
    <property type="entry name" value="Nucleotidyltransferase"/>
    <property type="match status" value="1"/>
</dbReference>
<reference evidence="1 2" key="1">
    <citation type="journal article" date="2016" name="Environ. Microbiol.">
        <title>Genomic resolution of a cold subsurface aquifer community provides metabolic insights for novel microbes adapted to high CO concentrations.</title>
        <authorList>
            <person name="Probst A.J."/>
            <person name="Castelle C.J."/>
            <person name="Singh A."/>
            <person name="Brown C.T."/>
            <person name="Anantharaman K."/>
            <person name="Sharon I."/>
            <person name="Hug L.A."/>
            <person name="Burstein D."/>
            <person name="Emerson J.B."/>
            <person name="Thomas B.C."/>
            <person name="Banfield J.F."/>
        </authorList>
    </citation>
    <scope>NUCLEOTIDE SEQUENCE [LARGE SCALE GENOMIC DNA]</scope>
    <source>
        <strain evidence="1">CG1_02_38_46</strain>
    </source>
</reference>
<evidence type="ECO:0000313" key="1">
    <source>
        <dbReference type="EMBL" id="OIN96105.1"/>
    </source>
</evidence>